<name>B8HQV2_CYAP4</name>
<protein>
    <submittedName>
        <fullName evidence="1">Uncharacterized protein</fullName>
    </submittedName>
</protein>
<dbReference type="HOGENOM" id="CLU_1841813_0_0_3"/>
<gene>
    <name evidence="1" type="ordered locus">Cyan7425_3449</name>
</gene>
<dbReference type="STRING" id="395961.Cyan7425_3449"/>
<organism evidence="1">
    <name type="scientific">Cyanothece sp. (strain PCC 7425 / ATCC 29141)</name>
    <dbReference type="NCBI Taxonomy" id="395961"/>
    <lineage>
        <taxon>Bacteria</taxon>
        <taxon>Bacillati</taxon>
        <taxon>Cyanobacteriota</taxon>
        <taxon>Cyanophyceae</taxon>
        <taxon>Gomontiellales</taxon>
        <taxon>Cyanothecaceae</taxon>
        <taxon>Cyanothece</taxon>
    </lineage>
</organism>
<sequence>MNPYIETALAAAREYQAQVKVLKERFLILQTALSGFENLETQTGSKLSVMSEEAECFLIHHDGNPRSSAVMWGNFLHDGGWHRNNCLISVEPGIYRCRYYFFDDIRNEVVLSEDLNESEIHQCMDWLASKLAPFLKIDI</sequence>
<proteinExistence type="predicted"/>
<dbReference type="AlphaFoldDB" id="B8HQV2"/>
<accession>B8HQV2</accession>
<evidence type="ECO:0000313" key="1">
    <source>
        <dbReference type="EMBL" id="ACL45773.1"/>
    </source>
</evidence>
<dbReference type="EMBL" id="CP001344">
    <property type="protein sequence ID" value="ACL45773.1"/>
    <property type="molecule type" value="Genomic_DNA"/>
</dbReference>
<dbReference type="KEGG" id="cyn:Cyan7425_3449"/>
<reference evidence="1" key="1">
    <citation type="submission" date="2009-01" db="EMBL/GenBank/DDBJ databases">
        <title>Complete sequence of chromosome Cyanothece sp. PCC 7425.</title>
        <authorList>
            <consortium name="US DOE Joint Genome Institute"/>
            <person name="Lucas S."/>
            <person name="Copeland A."/>
            <person name="Lapidus A."/>
            <person name="Glavina del Rio T."/>
            <person name="Dalin E."/>
            <person name="Tice H."/>
            <person name="Bruce D."/>
            <person name="Goodwin L."/>
            <person name="Pitluck S."/>
            <person name="Sims D."/>
            <person name="Meineke L."/>
            <person name="Brettin T."/>
            <person name="Detter J.C."/>
            <person name="Han C."/>
            <person name="Larimer F."/>
            <person name="Land M."/>
            <person name="Hauser L."/>
            <person name="Kyrpides N."/>
            <person name="Ovchinnikova G."/>
            <person name="Liberton M."/>
            <person name="Stoeckel J."/>
            <person name="Banerjee A."/>
            <person name="Singh A."/>
            <person name="Page L."/>
            <person name="Sato H."/>
            <person name="Zhao L."/>
            <person name="Sherman L."/>
            <person name="Pakrasi H."/>
            <person name="Richardson P."/>
        </authorList>
    </citation>
    <scope>NUCLEOTIDE SEQUENCE</scope>
    <source>
        <strain evidence="1">PCC 7425</strain>
    </source>
</reference>